<dbReference type="GeneID" id="8777906"/>
<dbReference type="Proteomes" id="UP000002613">
    <property type="component" value="Chromosome"/>
</dbReference>
<protein>
    <submittedName>
        <fullName evidence="1">Uncharacterized protein</fullName>
    </submittedName>
</protein>
<proteinExistence type="predicted"/>
<dbReference type="EMBL" id="CP001899">
    <property type="protein sequence ID" value="ADC64585.1"/>
    <property type="molecule type" value="Genomic_DNA"/>
</dbReference>
<gene>
    <name evidence="1" type="ordered locus">Ferp_0408</name>
</gene>
<organism evidence="1 2">
    <name type="scientific">Ferroglobus placidus (strain DSM 10642 / AEDII12DO)</name>
    <dbReference type="NCBI Taxonomy" id="589924"/>
    <lineage>
        <taxon>Archaea</taxon>
        <taxon>Methanobacteriati</taxon>
        <taxon>Methanobacteriota</taxon>
        <taxon>Archaeoglobi</taxon>
        <taxon>Archaeoglobales</taxon>
        <taxon>Archaeoglobaceae</taxon>
        <taxon>Ferroglobus</taxon>
    </lineage>
</organism>
<dbReference type="RefSeq" id="WP_012964932.1">
    <property type="nucleotide sequence ID" value="NC_013849.1"/>
</dbReference>
<evidence type="ECO:0000313" key="2">
    <source>
        <dbReference type="Proteomes" id="UP000002613"/>
    </source>
</evidence>
<reference evidence="1 2" key="2">
    <citation type="journal article" date="2011" name="Stand. Genomic Sci.">
        <title>Complete genome sequence of Ferroglobus placidus AEDII12DO.</title>
        <authorList>
            <person name="Anderson I."/>
            <person name="Risso C."/>
            <person name="Holmes D."/>
            <person name="Lucas S."/>
            <person name="Copeland A."/>
            <person name="Lapidus A."/>
            <person name="Cheng J.F."/>
            <person name="Bruce D."/>
            <person name="Goodwin L."/>
            <person name="Pitluck S."/>
            <person name="Saunders E."/>
            <person name="Brettin T."/>
            <person name="Detter J.C."/>
            <person name="Han C."/>
            <person name="Tapia R."/>
            <person name="Larimer F."/>
            <person name="Land M."/>
            <person name="Hauser L."/>
            <person name="Woyke T."/>
            <person name="Lovley D."/>
            <person name="Kyrpides N."/>
            <person name="Ivanova N."/>
        </authorList>
    </citation>
    <scope>NUCLEOTIDE SEQUENCE [LARGE SCALE GENOMIC DNA]</scope>
    <source>
        <strain evidence="2">DSM 10642 / AEDII12DO</strain>
    </source>
</reference>
<dbReference type="AlphaFoldDB" id="D3S2Q5"/>
<dbReference type="KEGG" id="fpl:Ferp_0408"/>
<reference evidence="2" key="1">
    <citation type="submission" date="2010-02" db="EMBL/GenBank/DDBJ databases">
        <title>Complete sequence of Ferroglobus placidus DSM 10642.</title>
        <authorList>
            <consortium name="US DOE Joint Genome Institute"/>
            <person name="Lucas S."/>
            <person name="Copeland A."/>
            <person name="Lapidus A."/>
            <person name="Cheng J.-F."/>
            <person name="Bruce D."/>
            <person name="Goodwin L."/>
            <person name="Pitluck S."/>
            <person name="Saunders E."/>
            <person name="Brettin T."/>
            <person name="Detter J.C."/>
            <person name="Han C."/>
            <person name="Tapia R."/>
            <person name="Larimer F."/>
            <person name="Land M."/>
            <person name="Hauser L."/>
            <person name="Kyrpides N."/>
            <person name="Ivanova N."/>
            <person name="Holmes D."/>
            <person name="Lovley D."/>
            <person name="Kyrpides N."/>
            <person name="Anderson I.J."/>
            <person name="Woyke T."/>
        </authorList>
    </citation>
    <scope>NUCLEOTIDE SEQUENCE [LARGE SCALE GENOMIC DNA]</scope>
    <source>
        <strain evidence="2">DSM 10642 / AEDII12DO</strain>
    </source>
</reference>
<sequence length="116" mass="13542">MNYWEIKHSDLIKEVLKAINEFLSQIEYFYTFLDSTKFSNWHKDPNKLFVCVRVGEALIPVYVDLTSSEEEFVGEIPEGRGFALADGAFDAKKSSERVICRSLSRRRESLTAWDRR</sequence>
<dbReference type="PaxDb" id="589924-Ferp_0408"/>
<dbReference type="eggNOG" id="arCOG10907">
    <property type="taxonomic scope" value="Archaea"/>
</dbReference>
<name>D3S2Q5_FERPA</name>
<accession>D3S2Q5</accession>
<dbReference type="HOGENOM" id="CLU_2091208_0_0_2"/>
<evidence type="ECO:0000313" key="1">
    <source>
        <dbReference type="EMBL" id="ADC64585.1"/>
    </source>
</evidence>
<keyword evidence="2" id="KW-1185">Reference proteome</keyword>